<evidence type="ECO:0000256" key="1">
    <source>
        <dbReference type="SAM" id="MobiDB-lite"/>
    </source>
</evidence>
<name>A0A6P6SBD9_COFAR</name>
<feature type="compositionally biased region" description="Basic and acidic residues" evidence="1">
    <location>
        <begin position="1"/>
        <end position="19"/>
    </location>
</feature>
<keyword evidence="2" id="KW-1185">Reference proteome</keyword>
<reference evidence="3 4" key="2">
    <citation type="submission" date="2025-04" db="UniProtKB">
        <authorList>
            <consortium name="RefSeq"/>
        </authorList>
    </citation>
    <scope>IDENTIFICATION</scope>
    <source>
        <tissue evidence="3 4">Leaves</tissue>
    </source>
</reference>
<feature type="compositionally biased region" description="Low complexity" evidence="1">
    <location>
        <begin position="137"/>
        <end position="147"/>
    </location>
</feature>
<dbReference type="PANTHER" id="PTHR37187:SF7">
    <property type="entry name" value="EXPRESSED PROTEIN"/>
    <property type="match status" value="1"/>
</dbReference>
<evidence type="ECO:0000313" key="5">
    <source>
        <dbReference type="RefSeq" id="XP_027063432.1"/>
    </source>
</evidence>
<evidence type="ECO:0000313" key="2">
    <source>
        <dbReference type="Proteomes" id="UP001652660"/>
    </source>
</evidence>
<proteinExistence type="predicted"/>
<feature type="region of interest" description="Disordered" evidence="1">
    <location>
        <begin position="1"/>
        <end position="24"/>
    </location>
</feature>
<organism evidence="2 3">
    <name type="scientific">Coffea arabica</name>
    <name type="common">Arabian coffee</name>
    <dbReference type="NCBI Taxonomy" id="13443"/>
    <lineage>
        <taxon>Eukaryota</taxon>
        <taxon>Viridiplantae</taxon>
        <taxon>Streptophyta</taxon>
        <taxon>Embryophyta</taxon>
        <taxon>Tracheophyta</taxon>
        <taxon>Spermatophyta</taxon>
        <taxon>Magnoliopsida</taxon>
        <taxon>eudicotyledons</taxon>
        <taxon>Gunneridae</taxon>
        <taxon>Pentapetalae</taxon>
        <taxon>asterids</taxon>
        <taxon>lamiids</taxon>
        <taxon>Gentianales</taxon>
        <taxon>Rubiaceae</taxon>
        <taxon>Ixoroideae</taxon>
        <taxon>Gardenieae complex</taxon>
        <taxon>Bertiereae - Coffeeae clade</taxon>
        <taxon>Coffeeae</taxon>
        <taxon>Coffea</taxon>
    </lineage>
</organism>
<gene>
    <name evidence="3 4 5" type="primary">LOC113689834</name>
</gene>
<dbReference type="RefSeq" id="XP_027063431.1">
    <property type="nucleotide sequence ID" value="XM_027207630.1"/>
</dbReference>
<feature type="region of interest" description="Disordered" evidence="1">
    <location>
        <begin position="56"/>
        <end position="178"/>
    </location>
</feature>
<accession>A0A6P6SBD9</accession>
<sequence length="201" mass="21336">MEGSENSKIENRQKVKTGDGSEQVEVQEVDFGEVIELPPQPAAMHNEPVIVAEEKNTMEQSGSSEVTVEEKGEENLSVISEPEATARELAFSEYGQKQDGVSAVASEAETKTQEEAPFPISSTSVAESSGVRDSVSEENVVELSEPVAVVPGDATNGGGGRDSSENPSSADREPAAVLTPRTRTFWTSCCGLFDALRGSNQ</sequence>
<reference evidence="2" key="1">
    <citation type="journal article" date="2025" name="Foods">
        <title>Unveiling the Microbial Signatures of Arabica Coffee Cherries: Insights into Ripeness Specific Diversity, Functional Traits, and Implications for Quality and Safety.</title>
        <authorList>
            <consortium name="RefSeq"/>
            <person name="Tenea G.N."/>
            <person name="Cifuentes V."/>
            <person name="Reyes P."/>
            <person name="Cevallos-Vallejos M."/>
        </authorList>
    </citation>
    <scope>NUCLEOTIDE SEQUENCE [LARGE SCALE GENOMIC DNA]</scope>
</reference>
<dbReference type="RefSeq" id="XP_027063432.1">
    <property type="nucleotide sequence ID" value="XM_027207631.1"/>
</dbReference>
<dbReference type="GeneID" id="113689834"/>
<dbReference type="Proteomes" id="UP001652660">
    <property type="component" value="Chromosome 5c"/>
</dbReference>
<dbReference type="AlphaFoldDB" id="A0A6P6SBD9"/>
<evidence type="ECO:0000313" key="3">
    <source>
        <dbReference type="RefSeq" id="XP_027063430.1"/>
    </source>
</evidence>
<evidence type="ECO:0000313" key="4">
    <source>
        <dbReference type="RefSeq" id="XP_027063431.1"/>
    </source>
</evidence>
<dbReference type="PANTHER" id="PTHR37187">
    <property type="entry name" value="EXPRESSED PROTEIN"/>
    <property type="match status" value="1"/>
</dbReference>
<dbReference type="OrthoDB" id="1930727at2759"/>
<protein>
    <submittedName>
        <fullName evidence="3 4">Uncharacterized protein LOC113689834</fullName>
    </submittedName>
</protein>
<dbReference type="RefSeq" id="XP_027063430.1">
    <property type="nucleotide sequence ID" value="XM_027207629.1"/>
</dbReference>